<dbReference type="Pfam" id="PF06985">
    <property type="entry name" value="HET"/>
    <property type="match status" value="1"/>
</dbReference>
<comment type="caution">
    <text evidence="2">The sequence shown here is derived from an EMBL/GenBank/DDBJ whole genome shotgun (WGS) entry which is preliminary data.</text>
</comment>
<dbReference type="PANTHER" id="PTHR24148:SF81">
    <property type="entry name" value="HETEROKARYON INCOMPATIBILITY DOMAIN-CONTAINING PROTEIN"/>
    <property type="match status" value="1"/>
</dbReference>
<dbReference type="InterPro" id="IPR052895">
    <property type="entry name" value="HetReg/Transcr_Mod"/>
</dbReference>
<evidence type="ECO:0000313" key="2">
    <source>
        <dbReference type="EMBL" id="KAK0701210.1"/>
    </source>
</evidence>
<reference evidence="2" key="1">
    <citation type="submission" date="2023-06" db="EMBL/GenBank/DDBJ databases">
        <title>Genome-scale phylogeny and comparative genomics of the fungal order Sordariales.</title>
        <authorList>
            <consortium name="Lawrence Berkeley National Laboratory"/>
            <person name="Hensen N."/>
            <person name="Bonometti L."/>
            <person name="Westerberg I."/>
            <person name="Brannstrom I.O."/>
            <person name="Guillou S."/>
            <person name="Cros-Aarteil S."/>
            <person name="Calhoun S."/>
            <person name="Haridas S."/>
            <person name="Kuo A."/>
            <person name="Mondo S."/>
            <person name="Pangilinan J."/>
            <person name="Riley R."/>
            <person name="Labutti K."/>
            <person name="Andreopoulos B."/>
            <person name="Lipzen A."/>
            <person name="Chen C."/>
            <person name="Yanf M."/>
            <person name="Daum C."/>
            <person name="Ng V."/>
            <person name="Clum A."/>
            <person name="Steindorff A."/>
            <person name="Ohm R."/>
            <person name="Martin F."/>
            <person name="Silar P."/>
            <person name="Natvig D."/>
            <person name="Lalanne C."/>
            <person name="Gautier V."/>
            <person name="Ament-Velasquez S.L."/>
            <person name="Kruys A."/>
            <person name="Hutchinson M.I."/>
            <person name="Powell A.J."/>
            <person name="Barry K."/>
            <person name="Miller A.N."/>
            <person name="Grigoriev I.V."/>
            <person name="Debuchy R."/>
            <person name="Gladieux P."/>
            <person name="Thoren M.H."/>
            <person name="Johannesson H."/>
        </authorList>
    </citation>
    <scope>NUCLEOTIDE SEQUENCE</scope>
    <source>
        <strain evidence="2">CBS 540.89</strain>
    </source>
</reference>
<proteinExistence type="predicted"/>
<dbReference type="EMBL" id="JAUKTV010000030">
    <property type="protein sequence ID" value="KAK0701210.1"/>
    <property type="molecule type" value="Genomic_DNA"/>
</dbReference>
<accession>A0AA40DFJ9</accession>
<organism evidence="2 3">
    <name type="scientific">Apiosordaria backusii</name>
    <dbReference type="NCBI Taxonomy" id="314023"/>
    <lineage>
        <taxon>Eukaryota</taxon>
        <taxon>Fungi</taxon>
        <taxon>Dikarya</taxon>
        <taxon>Ascomycota</taxon>
        <taxon>Pezizomycotina</taxon>
        <taxon>Sordariomycetes</taxon>
        <taxon>Sordariomycetidae</taxon>
        <taxon>Sordariales</taxon>
        <taxon>Lasiosphaeriaceae</taxon>
        <taxon>Apiosordaria</taxon>
    </lineage>
</organism>
<evidence type="ECO:0000313" key="3">
    <source>
        <dbReference type="Proteomes" id="UP001172159"/>
    </source>
</evidence>
<evidence type="ECO:0000259" key="1">
    <source>
        <dbReference type="Pfam" id="PF06985"/>
    </source>
</evidence>
<keyword evidence="3" id="KW-1185">Reference proteome</keyword>
<gene>
    <name evidence="2" type="ORF">B0T21DRAFT_353793</name>
</gene>
<sequence length="686" mass="78655">MTRWHHPDCEIPDIFVDATTALPSCRSCRCAPDLEKLLSEQKGHSPFPAPPPDEPKGQMDLWWPPSVPWVGETTRGRFVEEEETSKENNDPSTSNTSASLVYPDKLSHGEFRLACINSSPDHDQPVHLNLERYSVDNCPEFETVSYTWGGEEDDNTRIHPVFIGSYWDVTFQTRNCWELLRFVRPRRGIRLMWIDAICINQENDVERGEQVGQMGVIYRRCMQVVVYLGPDIAPPLPPDRYPKRRSLESIEDLKFRRGLDGLPVLKQDTASLLRRRYFSRLWVVQELVLASRVLMRVEDIDFWADRASGQERCADPRDRIFGLTGILQNIYFWADYSLSCQHVYLGLFADLMIRGKRYSLLEFGSGASHNTPSLPSWAPDWKSWDQWSIAVEPGHFNQYHMDHNRADALGSMISQLQAIPALRYHGMATILLSSKAPSYGTFLESKQQILEEDRMCGAWKTWLHADLEPIEDLFCPWAQNHKDMIPVYQTVINSFYSDEGNNAKGLASNALLSAYRRCLVTNSAHSRFFPSADSDPCFITLCIPWSVLKPMWERNWYGRAYDTVKFWIASTYGSERPCQEIIDNLITSFGSWLIYMIRLAEKRTGKQQDELLLDWCSGKSAPTDEQKLMPVPTGETSEILMDGFGCSGNMEKGGNSEEKVGRWMIRQIAGCGMWNGKELKEPNLCY</sequence>
<name>A0AA40DFJ9_9PEZI</name>
<dbReference type="PANTHER" id="PTHR24148">
    <property type="entry name" value="ANKYRIN REPEAT DOMAIN-CONTAINING PROTEIN 39 HOMOLOG-RELATED"/>
    <property type="match status" value="1"/>
</dbReference>
<dbReference type="AlphaFoldDB" id="A0AA40DFJ9"/>
<feature type="domain" description="Heterokaryon incompatibility" evidence="1">
    <location>
        <begin position="141"/>
        <end position="286"/>
    </location>
</feature>
<dbReference type="InterPro" id="IPR010730">
    <property type="entry name" value="HET"/>
</dbReference>
<dbReference type="Proteomes" id="UP001172159">
    <property type="component" value="Unassembled WGS sequence"/>
</dbReference>
<protein>
    <submittedName>
        <fullName evidence="2">Heterokaryon incompatibility protein-domain-containing protein</fullName>
    </submittedName>
</protein>